<reference evidence="2 3" key="1">
    <citation type="submission" date="2018-11" db="EMBL/GenBank/DDBJ databases">
        <title>Micromonospora sp. PPF5-17, a new actinomycetes isolated from a hot spring soil.</title>
        <authorList>
            <person name="Thawai C."/>
        </authorList>
    </citation>
    <scope>NUCLEOTIDE SEQUENCE [LARGE SCALE GENOMIC DNA]</scope>
    <source>
        <strain evidence="2 3">PPF5-17</strain>
    </source>
</reference>
<comment type="caution">
    <text evidence="2">The sequence shown here is derived from an EMBL/GenBank/DDBJ whole genome shotgun (WGS) entry which is preliminary data.</text>
</comment>
<keyword evidence="3" id="KW-1185">Reference proteome</keyword>
<dbReference type="SUPFAM" id="SSF53098">
    <property type="entry name" value="Ribonuclease H-like"/>
    <property type="match status" value="1"/>
</dbReference>
<dbReference type="InterPro" id="IPR038721">
    <property type="entry name" value="IS701-like_DDE_dom"/>
</dbReference>
<evidence type="ECO:0000259" key="1">
    <source>
        <dbReference type="Pfam" id="PF13546"/>
    </source>
</evidence>
<dbReference type="EMBL" id="RJLN01000158">
    <property type="protein sequence ID" value="RNL85903.1"/>
    <property type="molecule type" value="Genomic_DNA"/>
</dbReference>
<evidence type="ECO:0000313" key="3">
    <source>
        <dbReference type="Proteomes" id="UP000280698"/>
    </source>
</evidence>
<name>A0ABX9WAJ0_9ACTN</name>
<dbReference type="NCBIfam" id="NF033540">
    <property type="entry name" value="transpos_IS701"/>
    <property type="match status" value="1"/>
</dbReference>
<protein>
    <submittedName>
        <fullName evidence="2">IS701 family transposase</fullName>
    </submittedName>
</protein>
<sequence>MDRWHAELDRLHARVGVRFRRSEPRRRARQYLCGLVSGLGRKNGWTLAEQAGEVSPDGMQRLLRWADWDVDAVRDDVRDYVVEYLGDPAGVLIVDDTGFLKKGVRSAGVQRQYSGTAGRTENCQVGVFLAYRSAKGHALIDRQLYLPASWTDDRDRCRAAGIPDEVGFATKVQMARTMLARALEAGVPVGWVTMDEAYGQSKSLRVWLEHRDVAYVVATRRNDDMITTAMGTARADQLVAALPARAWCRLSAGAGAHGPREYWRARVPVRICWRPGRGHWLLARRSITTGEIAYYVCYGPRRTRLIDLARVAGARWAIEECFQQAKNEAGLDEYQVRDWRAWYAHITLAMAAHAWLSAARSLAAKGEPAPTTA</sequence>
<dbReference type="PANTHER" id="PTHR33627">
    <property type="entry name" value="TRANSPOSASE"/>
    <property type="match status" value="1"/>
</dbReference>
<dbReference type="PANTHER" id="PTHR33627:SF1">
    <property type="entry name" value="TRANSPOSASE"/>
    <property type="match status" value="1"/>
</dbReference>
<organism evidence="2 3">
    <name type="scientific">Micromonospora solifontis</name>
    <dbReference type="NCBI Taxonomy" id="2487138"/>
    <lineage>
        <taxon>Bacteria</taxon>
        <taxon>Bacillati</taxon>
        <taxon>Actinomycetota</taxon>
        <taxon>Actinomycetes</taxon>
        <taxon>Micromonosporales</taxon>
        <taxon>Micromonosporaceae</taxon>
        <taxon>Micromonospora</taxon>
    </lineage>
</organism>
<accession>A0ABX9WAJ0</accession>
<feature type="domain" description="Transposase IS701-like DDE" evidence="1">
    <location>
        <begin position="19"/>
        <end position="226"/>
    </location>
</feature>
<dbReference type="Pfam" id="PF13546">
    <property type="entry name" value="DDE_5"/>
    <property type="match status" value="1"/>
</dbReference>
<dbReference type="InterPro" id="IPR012337">
    <property type="entry name" value="RNaseH-like_sf"/>
</dbReference>
<proteinExistence type="predicted"/>
<dbReference type="Proteomes" id="UP000280698">
    <property type="component" value="Unassembled WGS sequence"/>
</dbReference>
<evidence type="ECO:0000313" key="2">
    <source>
        <dbReference type="EMBL" id="RNL85903.1"/>
    </source>
</evidence>
<dbReference type="InterPro" id="IPR039365">
    <property type="entry name" value="IS701-like"/>
</dbReference>
<gene>
    <name evidence="2" type="ORF">EFE23_27295</name>
</gene>